<feature type="transmembrane region" description="Helical" evidence="5">
    <location>
        <begin position="265"/>
        <end position="284"/>
    </location>
</feature>
<accession>A0A2T5LYC0</accession>
<evidence type="ECO:0000256" key="2">
    <source>
        <dbReference type="ARBA" id="ARBA00022692"/>
    </source>
</evidence>
<feature type="transmembrane region" description="Helical" evidence="5">
    <location>
        <begin position="153"/>
        <end position="173"/>
    </location>
</feature>
<comment type="caution">
    <text evidence="6">The sequence shown here is derived from an EMBL/GenBank/DDBJ whole genome shotgun (WGS) entry which is preliminary data.</text>
</comment>
<dbReference type="AlphaFoldDB" id="A0A2T5LYC0"/>
<dbReference type="GO" id="GO:0005886">
    <property type="term" value="C:plasma membrane"/>
    <property type="evidence" value="ECO:0007669"/>
    <property type="project" value="TreeGrafter"/>
</dbReference>
<dbReference type="OrthoDB" id="2351791at2759"/>
<feature type="transmembrane region" description="Helical" evidence="5">
    <location>
        <begin position="194"/>
        <end position="215"/>
    </location>
</feature>
<dbReference type="VEuPathDB" id="FungiDB:P175DRAFT_0547526"/>
<dbReference type="GO" id="GO:0022857">
    <property type="term" value="F:transmembrane transporter activity"/>
    <property type="evidence" value="ECO:0007669"/>
    <property type="project" value="TreeGrafter"/>
</dbReference>
<evidence type="ECO:0000313" key="7">
    <source>
        <dbReference type="Proteomes" id="UP000244073"/>
    </source>
</evidence>
<feature type="transmembrane region" description="Helical" evidence="5">
    <location>
        <begin position="235"/>
        <end position="258"/>
    </location>
</feature>
<organism evidence="6 7">
    <name type="scientific">Aspergillus ochraceoroseus IBT 24754</name>
    <dbReference type="NCBI Taxonomy" id="1392256"/>
    <lineage>
        <taxon>Eukaryota</taxon>
        <taxon>Fungi</taxon>
        <taxon>Dikarya</taxon>
        <taxon>Ascomycota</taxon>
        <taxon>Pezizomycotina</taxon>
        <taxon>Eurotiomycetes</taxon>
        <taxon>Eurotiomycetidae</taxon>
        <taxon>Eurotiales</taxon>
        <taxon>Aspergillaceae</taxon>
        <taxon>Aspergillus</taxon>
        <taxon>Aspergillus subgen. Nidulantes</taxon>
    </lineage>
</organism>
<dbReference type="EMBL" id="MSFN02000004">
    <property type="protein sequence ID" value="PTU21243.1"/>
    <property type="molecule type" value="Genomic_DNA"/>
</dbReference>
<evidence type="ECO:0000256" key="1">
    <source>
        <dbReference type="ARBA" id="ARBA00004141"/>
    </source>
</evidence>
<feature type="transmembrane region" description="Helical" evidence="5">
    <location>
        <begin position="80"/>
        <end position="100"/>
    </location>
</feature>
<dbReference type="SUPFAM" id="SSF103473">
    <property type="entry name" value="MFS general substrate transporter"/>
    <property type="match status" value="1"/>
</dbReference>
<gene>
    <name evidence="6" type="ORF">P175DRAFT_0547526</name>
</gene>
<name>A0A2T5LYC0_9EURO</name>
<dbReference type="PANTHER" id="PTHR23501">
    <property type="entry name" value="MAJOR FACILITATOR SUPERFAMILY"/>
    <property type="match status" value="1"/>
</dbReference>
<evidence type="ECO:0008006" key="8">
    <source>
        <dbReference type="Google" id="ProtNLM"/>
    </source>
</evidence>
<comment type="subcellular location">
    <subcellularLocation>
        <location evidence="1">Membrane</location>
        <topology evidence="1">Multi-pass membrane protein</topology>
    </subcellularLocation>
</comment>
<feature type="transmembrane region" description="Helical" evidence="5">
    <location>
        <begin position="393"/>
        <end position="412"/>
    </location>
</feature>
<protein>
    <recommendedName>
        <fullName evidence="8">Major facilitator superfamily (MFS) profile domain-containing protein</fullName>
    </recommendedName>
</protein>
<proteinExistence type="predicted"/>
<dbReference type="PANTHER" id="PTHR23501:SF59">
    <property type="entry name" value="MAJOR FACILITATOR SUPERFAMILY (MFS) PROFILE DOMAIN-CONTAINING PROTEIN-RELATED"/>
    <property type="match status" value="1"/>
</dbReference>
<sequence>MNCNNIICLLLKTCLSGGACMITRAALDATSITTVLPTITNDLGGAAIQAFWSGTSFLVASVLFQPIFSLCSDIFGRKSALIVVVMFFMAGSVLAAVATIRCLACCFPEGRRWNHGPNGSSDRRFDPTPGTWALGSVVGPIVGGAFAESSSRWVFWINLPFCSLGLVSIPVVLRLHREKVSMRTKLTTIDYLGCGIFIASLSSFLVPVTWGGVMYDWDSWHTQSSLVGFAFYERFILAVFPESFTVASVSVLAGFAITKSGKYRWTIWIGWAISTIGMGILSLLDANASIPKWLLLNLIPGLGLVRSVVLGGYACGSGLSESRVPSYVAVGVAVGGVVFQNQIKKEFESNPLVSATANEFARDASGLVQYIKSLPEGDKKHALEGAYANALSVLWLVMCGISGIGFLTSLLIKRYTLCQAFTSQQGLKNLVESDVEGSRKASEAGSEKPPQVN</sequence>
<evidence type="ECO:0000256" key="5">
    <source>
        <dbReference type="SAM" id="Phobius"/>
    </source>
</evidence>
<feature type="transmembrane region" description="Helical" evidence="5">
    <location>
        <begin position="49"/>
        <end position="68"/>
    </location>
</feature>
<dbReference type="Proteomes" id="UP000244073">
    <property type="component" value="Unassembled WGS sequence"/>
</dbReference>
<dbReference type="RefSeq" id="XP_040752635.1">
    <property type="nucleotide sequence ID" value="XM_040900409.1"/>
</dbReference>
<evidence type="ECO:0000313" key="6">
    <source>
        <dbReference type="EMBL" id="PTU21243.1"/>
    </source>
</evidence>
<keyword evidence="4 5" id="KW-0472">Membrane</keyword>
<dbReference type="Gene3D" id="1.20.1250.20">
    <property type="entry name" value="MFS general substrate transporter like domains"/>
    <property type="match status" value="1"/>
</dbReference>
<keyword evidence="2 5" id="KW-0812">Transmembrane</keyword>
<evidence type="ECO:0000256" key="4">
    <source>
        <dbReference type="ARBA" id="ARBA00023136"/>
    </source>
</evidence>
<evidence type="ECO:0000256" key="3">
    <source>
        <dbReference type="ARBA" id="ARBA00022989"/>
    </source>
</evidence>
<dbReference type="InterPro" id="IPR036259">
    <property type="entry name" value="MFS_trans_sf"/>
</dbReference>
<keyword evidence="3 5" id="KW-1133">Transmembrane helix</keyword>
<dbReference type="GeneID" id="63817292"/>
<reference evidence="6 7" key="1">
    <citation type="journal article" date="2018" name="Proc. Natl. Acad. Sci. U.S.A.">
        <title>Linking secondary metabolites to gene clusters through genome sequencing of six diverse Aspergillus species.</title>
        <authorList>
            <person name="Kaerboelling I."/>
            <person name="Vesth T.C."/>
            <person name="Frisvad J.C."/>
            <person name="Nybo J.L."/>
            <person name="Theobald S."/>
            <person name="Kuo A."/>
            <person name="Bowyer P."/>
            <person name="Matsuda Y."/>
            <person name="Mondo S."/>
            <person name="Lyhne E.K."/>
            <person name="Kogle M.E."/>
            <person name="Clum A."/>
            <person name="Lipzen A."/>
            <person name="Salamov A."/>
            <person name="Ngan C.Y."/>
            <person name="Daum C."/>
            <person name="Chiniquy J."/>
            <person name="Barry K."/>
            <person name="LaButti K."/>
            <person name="Haridas S."/>
            <person name="Simmons B.A."/>
            <person name="Magnuson J.K."/>
            <person name="Mortensen U.H."/>
            <person name="Larsen T.O."/>
            <person name="Grigoriev I.V."/>
            <person name="Baker S.E."/>
            <person name="Andersen M.R."/>
        </authorList>
    </citation>
    <scope>NUCLEOTIDE SEQUENCE [LARGE SCALE GENOMIC DNA]</scope>
    <source>
        <strain evidence="6 7">IBT 24754</strain>
    </source>
</reference>